<evidence type="ECO:0000313" key="2">
    <source>
        <dbReference type="Proteomes" id="UP000254765"/>
    </source>
</evidence>
<evidence type="ECO:0000313" key="1">
    <source>
        <dbReference type="EMBL" id="SUI63832.1"/>
    </source>
</evidence>
<dbReference type="Proteomes" id="UP000254765">
    <property type="component" value="Unassembled WGS sequence"/>
</dbReference>
<sequence>MTIKNRIRRLVQWRFSFKLTCLAPFNNDLLNELPQVLLMSLC</sequence>
<protein>
    <submittedName>
        <fullName evidence="1">Uncharacterized protein</fullName>
    </submittedName>
</protein>
<gene>
    <name evidence="1" type="ORF">NCTC10211_03938</name>
</gene>
<dbReference type="AlphaFoldDB" id="A0A379ZKG5"/>
<name>A0A379ZKG5_SERMA</name>
<dbReference type="EMBL" id="UGYK01000002">
    <property type="protein sequence ID" value="SUI63832.1"/>
    <property type="molecule type" value="Genomic_DNA"/>
</dbReference>
<reference evidence="1 2" key="1">
    <citation type="submission" date="2018-06" db="EMBL/GenBank/DDBJ databases">
        <authorList>
            <consortium name="Pathogen Informatics"/>
            <person name="Doyle S."/>
        </authorList>
    </citation>
    <scope>NUCLEOTIDE SEQUENCE [LARGE SCALE GENOMIC DNA]</scope>
    <source>
        <strain evidence="1 2">NCTC10211</strain>
    </source>
</reference>
<organism evidence="1 2">
    <name type="scientific">Serratia marcescens</name>
    <dbReference type="NCBI Taxonomy" id="615"/>
    <lineage>
        <taxon>Bacteria</taxon>
        <taxon>Pseudomonadati</taxon>
        <taxon>Pseudomonadota</taxon>
        <taxon>Gammaproteobacteria</taxon>
        <taxon>Enterobacterales</taxon>
        <taxon>Yersiniaceae</taxon>
        <taxon>Serratia</taxon>
    </lineage>
</organism>
<proteinExistence type="predicted"/>
<accession>A0A379ZKG5</accession>